<evidence type="ECO:0000256" key="5">
    <source>
        <dbReference type="ARBA" id="ARBA00023136"/>
    </source>
</evidence>
<dbReference type="SUPFAM" id="SSF103473">
    <property type="entry name" value="MFS general substrate transporter"/>
    <property type="match status" value="1"/>
</dbReference>
<dbReference type="GO" id="GO:0022857">
    <property type="term" value="F:transmembrane transporter activity"/>
    <property type="evidence" value="ECO:0007669"/>
    <property type="project" value="InterPro"/>
</dbReference>
<dbReference type="PROSITE" id="PS50850">
    <property type="entry name" value="MFS"/>
    <property type="match status" value="1"/>
</dbReference>
<evidence type="ECO:0000256" key="1">
    <source>
        <dbReference type="ARBA" id="ARBA00004141"/>
    </source>
</evidence>
<keyword evidence="5" id="KW-0472">Membrane</keyword>
<evidence type="ECO:0000259" key="7">
    <source>
        <dbReference type="PROSITE" id="PS50850"/>
    </source>
</evidence>
<keyword evidence="3" id="KW-0812">Transmembrane</keyword>
<sequence>MLLLLALSSGPPPPSSLPSPPLSLRSLNGIGLTIVTPAIQSLIVDSIDDSNRGTAFSWLQLIGSIGSIIGNLCFVPISSTSFLGVPGWRVAFHLVGLLELIGFSHRTLAFLMTQLVVGYSFNTLFGGKMGDILAR</sequence>
<dbReference type="Pfam" id="PF07690">
    <property type="entry name" value="MFS_1"/>
    <property type="match status" value="1"/>
</dbReference>
<evidence type="ECO:0000256" key="6">
    <source>
        <dbReference type="ARBA" id="ARBA00024338"/>
    </source>
</evidence>
<dbReference type="Gene3D" id="1.20.1250.20">
    <property type="entry name" value="MFS general substrate transporter like domains"/>
    <property type="match status" value="1"/>
</dbReference>
<reference evidence="8 9" key="1">
    <citation type="submission" date="2023-12" db="EMBL/GenBank/DDBJ databases">
        <title>A high-quality genome assembly for Dillenia turbinata (Dilleniales).</title>
        <authorList>
            <person name="Chanderbali A."/>
        </authorList>
    </citation>
    <scope>NUCLEOTIDE SEQUENCE [LARGE SCALE GENOMIC DNA]</scope>
    <source>
        <strain evidence="8">LSX21</strain>
        <tissue evidence="8">Leaf</tissue>
    </source>
</reference>
<comment type="subcellular location">
    <subcellularLocation>
        <location evidence="1">Membrane</location>
        <topology evidence="1">Multi-pass membrane protein</topology>
    </subcellularLocation>
</comment>
<protein>
    <submittedName>
        <fullName evidence="8">Major facilitator superfamily</fullName>
    </submittedName>
</protein>
<keyword evidence="9" id="KW-1185">Reference proteome</keyword>
<dbReference type="InterPro" id="IPR020846">
    <property type="entry name" value="MFS_dom"/>
</dbReference>
<keyword evidence="2" id="KW-0813">Transport</keyword>
<dbReference type="PANTHER" id="PTHR23505:SF52">
    <property type="entry name" value="MAJOR FACILITATOR SUPERFAMILY PROTEIN"/>
    <property type="match status" value="1"/>
</dbReference>
<dbReference type="PANTHER" id="PTHR23505">
    <property type="entry name" value="SPINSTER"/>
    <property type="match status" value="1"/>
</dbReference>
<accession>A0AAN8V559</accession>
<dbReference type="InterPro" id="IPR036259">
    <property type="entry name" value="MFS_trans_sf"/>
</dbReference>
<dbReference type="GO" id="GO:0016020">
    <property type="term" value="C:membrane"/>
    <property type="evidence" value="ECO:0007669"/>
    <property type="project" value="UniProtKB-SubCell"/>
</dbReference>
<evidence type="ECO:0000256" key="2">
    <source>
        <dbReference type="ARBA" id="ARBA00022448"/>
    </source>
</evidence>
<evidence type="ECO:0000313" key="8">
    <source>
        <dbReference type="EMBL" id="KAK6923751.1"/>
    </source>
</evidence>
<dbReference type="EMBL" id="JBAMMX010000017">
    <property type="protein sequence ID" value="KAK6923751.1"/>
    <property type="molecule type" value="Genomic_DNA"/>
</dbReference>
<proteinExistence type="inferred from homology"/>
<dbReference type="AlphaFoldDB" id="A0AAN8V559"/>
<dbReference type="Proteomes" id="UP001370490">
    <property type="component" value="Unassembled WGS sequence"/>
</dbReference>
<name>A0AAN8V559_9MAGN</name>
<organism evidence="8 9">
    <name type="scientific">Dillenia turbinata</name>
    <dbReference type="NCBI Taxonomy" id="194707"/>
    <lineage>
        <taxon>Eukaryota</taxon>
        <taxon>Viridiplantae</taxon>
        <taxon>Streptophyta</taxon>
        <taxon>Embryophyta</taxon>
        <taxon>Tracheophyta</taxon>
        <taxon>Spermatophyta</taxon>
        <taxon>Magnoliopsida</taxon>
        <taxon>eudicotyledons</taxon>
        <taxon>Gunneridae</taxon>
        <taxon>Pentapetalae</taxon>
        <taxon>Dilleniales</taxon>
        <taxon>Dilleniaceae</taxon>
        <taxon>Dillenia</taxon>
    </lineage>
</organism>
<evidence type="ECO:0000313" key="9">
    <source>
        <dbReference type="Proteomes" id="UP001370490"/>
    </source>
</evidence>
<comment type="caution">
    <text evidence="8">The sequence shown here is derived from an EMBL/GenBank/DDBJ whole genome shotgun (WGS) entry which is preliminary data.</text>
</comment>
<evidence type="ECO:0000256" key="4">
    <source>
        <dbReference type="ARBA" id="ARBA00022989"/>
    </source>
</evidence>
<gene>
    <name evidence="8" type="ORF">RJ641_009951</name>
</gene>
<evidence type="ECO:0000256" key="3">
    <source>
        <dbReference type="ARBA" id="ARBA00022692"/>
    </source>
</evidence>
<comment type="similarity">
    <text evidence="6">Belongs to the major facilitator superfamily. Spinster (TC 2.A.1.49) family.</text>
</comment>
<feature type="domain" description="Major facilitator superfamily (MFS) profile" evidence="7">
    <location>
        <begin position="1"/>
        <end position="135"/>
    </location>
</feature>
<keyword evidence="4" id="KW-1133">Transmembrane helix</keyword>
<dbReference type="InterPro" id="IPR044770">
    <property type="entry name" value="MFS_spinster-like"/>
</dbReference>
<dbReference type="InterPro" id="IPR011701">
    <property type="entry name" value="MFS"/>
</dbReference>